<dbReference type="PROSITE" id="PS51831">
    <property type="entry name" value="HD"/>
    <property type="match status" value="1"/>
</dbReference>
<evidence type="ECO:0000313" key="3">
    <source>
        <dbReference type="EMBL" id="PXF40409.1"/>
    </source>
</evidence>
<dbReference type="GO" id="GO:0005634">
    <property type="term" value="C:nucleus"/>
    <property type="evidence" value="ECO:0007669"/>
    <property type="project" value="TreeGrafter"/>
</dbReference>
<dbReference type="InterPro" id="IPR006674">
    <property type="entry name" value="HD_domain"/>
</dbReference>
<evidence type="ECO:0000313" key="4">
    <source>
        <dbReference type="Proteomes" id="UP000247409"/>
    </source>
</evidence>
<keyword evidence="4" id="KW-1185">Reference proteome</keyword>
<feature type="region of interest" description="Disordered" evidence="1">
    <location>
        <begin position="463"/>
        <end position="486"/>
    </location>
</feature>
<evidence type="ECO:0000256" key="1">
    <source>
        <dbReference type="SAM" id="MobiDB-lite"/>
    </source>
</evidence>
<gene>
    <name evidence="3" type="ORF">BWQ96_09869</name>
</gene>
<dbReference type="InterPro" id="IPR003607">
    <property type="entry name" value="HD/PDEase_dom"/>
</dbReference>
<dbReference type="OrthoDB" id="9991235at2759"/>
<reference evidence="3 4" key="1">
    <citation type="journal article" date="2018" name="Mol. Biol. Evol.">
        <title>Analysis of the draft genome of the red seaweed Gracilariopsis chorda provides insights into genome size evolution in Rhodophyta.</title>
        <authorList>
            <person name="Lee J."/>
            <person name="Yang E.C."/>
            <person name="Graf L."/>
            <person name="Yang J.H."/>
            <person name="Qiu H."/>
            <person name="Zel Zion U."/>
            <person name="Chan C.X."/>
            <person name="Stephens T.G."/>
            <person name="Weber A.P.M."/>
            <person name="Boo G.H."/>
            <person name="Boo S.M."/>
            <person name="Kim K.M."/>
            <person name="Shin Y."/>
            <person name="Jung M."/>
            <person name="Lee S.J."/>
            <person name="Yim H.S."/>
            <person name="Lee J.H."/>
            <person name="Bhattacharya D."/>
            <person name="Yoon H.S."/>
        </authorList>
    </citation>
    <scope>NUCLEOTIDE SEQUENCE [LARGE SCALE GENOMIC DNA]</scope>
    <source>
        <strain evidence="3 4">SKKU-2015</strain>
        <tissue evidence="3">Whole body</tissue>
    </source>
</reference>
<dbReference type="Gene3D" id="3.30.70.2760">
    <property type="match status" value="1"/>
</dbReference>
<proteinExistence type="predicted"/>
<dbReference type="EMBL" id="NBIV01000298">
    <property type="protein sequence ID" value="PXF40409.1"/>
    <property type="molecule type" value="Genomic_DNA"/>
</dbReference>
<dbReference type="Proteomes" id="UP000247409">
    <property type="component" value="Unassembled WGS sequence"/>
</dbReference>
<comment type="caution">
    <text evidence="3">The sequence shown here is derived from an EMBL/GenBank/DDBJ whole genome shotgun (WGS) entry which is preliminary data.</text>
</comment>
<dbReference type="CDD" id="cd00077">
    <property type="entry name" value="HDc"/>
    <property type="match status" value="1"/>
</dbReference>
<accession>A0A2V3IE88</accession>
<organism evidence="3 4">
    <name type="scientific">Gracilariopsis chorda</name>
    <dbReference type="NCBI Taxonomy" id="448386"/>
    <lineage>
        <taxon>Eukaryota</taxon>
        <taxon>Rhodophyta</taxon>
        <taxon>Florideophyceae</taxon>
        <taxon>Rhodymeniophycidae</taxon>
        <taxon>Gracilariales</taxon>
        <taxon>Gracilariaceae</taxon>
        <taxon>Gracilariopsis</taxon>
    </lineage>
</organism>
<protein>
    <submittedName>
        <fullName evidence="3">Deoxynucleoside triphosphate triphosphohydrolase SAMHD1-like</fullName>
    </submittedName>
</protein>
<keyword evidence="3" id="KW-0378">Hydrolase</keyword>
<dbReference type="Pfam" id="PF01966">
    <property type="entry name" value="HD"/>
    <property type="match status" value="1"/>
</dbReference>
<dbReference type="InterPro" id="IPR050135">
    <property type="entry name" value="dGTPase-like"/>
</dbReference>
<dbReference type="PANTHER" id="PTHR11373:SF4">
    <property type="entry name" value="DEOXYNUCLEOSIDE TRIPHOSPHATE TRIPHOSPHOHYDROLASE SAMHD1"/>
    <property type="match status" value="1"/>
</dbReference>
<dbReference type="AlphaFoldDB" id="A0A2V3IE88"/>
<dbReference type="SUPFAM" id="SSF109604">
    <property type="entry name" value="HD-domain/PDEase-like"/>
    <property type="match status" value="1"/>
</dbReference>
<evidence type="ECO:0000259" key="2">
    <source>
        <dbReference type="PROSITE" id="PS51831"/>
    </source>
</evidence>
<sequence>MSSSTSQPDGFDFINSQTVSPCQTRVKVINDPIHGHFELRDPILRVIDTPHVQRLRDLKQLGTTYYVYPGASHNRFEHSVGVCHLSRSFVQKLYWNSRDPYVRSAYDGEDHFKRSETLVQLAGLSHDLGHGPFSHTFDHVFLPAVAEKVPALRDSPLLKHEERSVLLFEHCVDKYNIDLTKEETRAVGELIRGDKGAGSLTPRFMYDIVANSTTGIDTDKFDYLARDVHNVGLQGTVYNHRAAISMDAMVSDAFLHADRQLGISSSIVDPEEFLTVTDSLTAIIERSKDIAMAPARNLIRRLRCRKLYRLVEEVLLPAGMSRRLTPQQIATCQDSAGTGVILTPDDIYVAHVSLNFGMKDKNPVDRVLFFKDWEDMNPIHISSAKASYVLPAVFEENIIRIFVKREEDDSLYDVKKAVSVAFRNFMRRENLGASLNSPIMRKRTRDVADIKRCPATPEHVKELASGLGDTMQSRMQKRTKTDTSVS</sequence>
<dbReference type="Gene3D" id="1.10.3210.10">
    <property type="entry name" value="Hypothetical protein af1432"/>
    <property type="match status" value="2"/>
</dbReference>
<dbReference type="PANTHER" id="PTHR11373">
    <property type="entry name" value="DEOXYNUCLEOSIDE TRIPHOSPHATE TRIPHOSPHOHYDROLASE"/>
    <property type="match status" value="1"/>
</dbReference>
<dbReference type="GO" id="GO:0006203">
    <property type="term" value="P:dGTP catabolic process"/>
    <property type="evidence" value="ECO:0007669"/>
    <property type="project" value="TreeGrafter"/>
</dbReference>
<name>A0A2V3IE88_9FLOR</name>
<dbReference type="SMART" id="SM00471">
    <property type="entry name" value="HDc"/>
    <property type="match status" value="1"/>
</dbReference>
<feature type="domain" description="HD" evidence="2">
    <location>
        <begin position="75"/>
        <end position="224"/>
    </location>
</feature>
<dbReference type="GO" id="GO:0008832">
    <property type="term" value="F:dGTPase activity"/>
    <property type="evidence" value="ECO:0007669"/>
    <property type="project" value="TreeGrafter"/>
</dbReference>